<proteinExistence type="inferred from homology"/>
<evidence type="ECO:0000256" key="1">
    <source>
        <dbReference type="ARBA" id="ARBA00008909"/>
    </source>
</evidence>
<dbReference type="Proteomes" id="UP000285456">
    <property type="component" value="Unassembled WGS sequence"/>
</dbReference>
<dbReference type="GO" id="GO:0006260">
    <property type="term" value="P:DNA replication"/>
    <property type="evidence" value="ECO:0007669"/>
    <property type="project" value="UniProtKB-KW"/>
</dbReference>
<reference evidence="3 4" key="1">
    <citation type="journal article" date="2007" name="Int. J. Syst. Evol. Microbiol.">
        <title>Oceanobacillus profundus sp. nov., isolated from a deep-sea sediment core.</title>
        <authorList>
            <person name="Kim Y.G."/>
            <person name="Choi D.H."/>
            <person name="Hyun S."/>
            <person name="Cho B.C."/>
        </authorList>
    </citation>
    <scope>NUCLEOTIDE SEQUENCE [LARGE SCALE GENOMIC DNA]</scope>
    <source>
        <strain evidence="3 4">DSM 18246</strain>
    </source>
</reference>
<keyword evidence="2" id="KW-0235">DNA replication</keyword>
<gene>
    <name evidence="3" type="ORF">D1B32_22900</name>
</gene>
<dbReference type="InterPro" id="IPR000989">
    <property type="entry name" value="Rep"/>
</dbReference>
<dbReference type="Pfam" id="PF01446">
    <property type="entry name" value="Rep_1"/>
    <property type="match status" value="1"/>
</dbReference>
<comment type="similarity">
    <text evidence="1">Belongs to the Gram-positive plasmids replication protein type 1 family.</text>
</comment>
<evidence type="ECO:0000313" key="3">
    <source>
        <dbReference type="EMBL" id="RHW29278.1"/>
    </source>
</evidence>
<dbReference type="AlphaFoldDB" id="A0A417Y992"/>
<accession>A0A417Y992</accession>
<evidence type="ECO:0000256" key="2">
    <source>
        <dbReference type="ARBA" id="ARBA00022705"/>
    </source>
</evidence>
<name>A0A417Y992_9BACI</name>
<comment type="caution">
    <text evidence="3">The sequence shown here is derived from an EMBL/GenBank/DDBJ whole genome shotgun (WGS) entry which is preliminary data.</text>
</comment>
<evidence type="ECO:0000313" key="4">
    <source>
        <dbReference type="Proteomes" id="UP000285456"/>
    </source>
</evidence>
<protein>
    <submittedName>
        <fullName evidence="3">Uncharacterized protein</fullName>
    </submittedName>
</protein>
<sequence>MKKLTNEHINLTINQKGICMDKNRIIMFASDEKPKKRKQHKLNSCQTICSWFKARRDALALAIQMEYIKQKYQKKFIFLTLIANHVLADELENEVELHSKACEKLMEQKEVKKKIKGYVSKLEVIYNKDRDDYQPRIHVLFVVNKSYFTDKNYYITYDRWLELWKQGVDSSHNKQVDVLKVREDSDKKMSELTISSVKDDHLVNEQVFEAFYQALKGKRLIVQTGLFKESMNLWKNGKLDKYKERDSTEYVNVLLYNWGKRNN</sequence>
<dbReference type="OrthoDB" id="5540934at2"/>
<keyword evidence="4" id="KW-1185">Reference proteome</keyword>
<dbReference type="GO" id="GO:0003677">
    <property type="term" value="F:DNA binding"/>
    <property type="evidence" value="ECO:0007669"/>
    <property type="project" value="InterPro"/>
</dbReference>
<organism evidence="3 4">
    <name type="scientific">Oceanobacillus profundus</name>
    <dbReference type="NCBI Taxonomy" id="372463"/>
    <lineage>
        <taxon>Bacteria</taxon>
        <taxon>Bacillati</taxon>
        <taxon>Bacillota</taxon>
        <taxon>Bacilli</taxon>
        <taxon>Bacillales</taxon>
        <taxon>Bacillaceae</taxon>
        <taxon>Oceanobacillus</taxon>
    </lineage>
</organism>
<dbReference type="EMBL" id="QWEH01000031">
    <property type="protein sequence ID" value="RHW29278.1"/>
    <property type="molecule type" value="Genomic_DNA"/>
</dbReference>